<reference evidence="3" key="1">
    <citation type="journal article" date="2019" name="Int. J. Syst. Evol. Microbiol.">
        <title>The Global Catalogue of Microorganisms (GCM) 10K type strain sequencing project: providing services to taxonomists for standard genome sequencing and annotation.</title>
        <authorList>
            <consortium name="The Broad Institute Genomics Platform"/>
            <consortium name="The Broad Institute Genome Sequencing Center for Infectious Disease"/>
            <person name="Wu L."/>
            <person name="Ma J."/>
        </authorList>
    </citation>
    <scope>NUCLEOTIDE SEQUENCE [LARGE SCALE GENOMIC DNA]</scope>
    <source>
        <strain evidence="3">CCM 7043</strain>
    </source>
</reference>
<dbReference type="Proteomes" id="UP001597114">
    <property type="component" value="Unassembled WGS sequence"/>
</dbReference>
<evidence type="ECO:0000313" key="3">
    <source>
        <dbReference type="Proteomes" id="UP001597114"/>
    </source>
</evidence>
<dbReference type="RefSeq" id="WP_344719842.1">
    <property type="nucleotide sequence ID" value="NZ_BAAAUS010000006.1"/>
</dbReference>
<keyword evidence="2" id="KW-0378">Hydrolase</keyword>
<dbReference type="Pfam" id="PF00561">
    <property type="entry name" value="Abhydrolase_1"/>
    <property type="match status" value="1"/>
</dbReference>
<dbReference type="SUPFAM" id="SSF53474">
    <property type="entry name" value="alpha/beta-Hydrolases"/>
    <property type="match status" value="1"/>
</dbReference>
<organism evidence="2 3">
    <name type="scientific">Pseudonocardia yunnanensis</name>
    <dbReference type="NCBI Taxonomy" id="58107"/>
    <lineage>
        <taxon>Bacteria</taxon>
        <taxon>Bacillati</taxon>
        <taxon>Actinomycetota</taxon>
        <taxon>Actinomycetes</taxon>
        <taxon>Pseudonocardiales</taxon>
        <taxon>Pseudonocardiaceae</taxon>
        <taxon>Pseudonocardia</taxon>
    </lineage>
</organism>
<dbReference type="GO" id="GO:0016787">
    <property type="term" value="F:hydrolase activity"/>
    <property type="evidence" value="ECO:0007669"/>
    <property type="project" value="UniProtKB-KW"/>
</dbReference>
<dbReference type="PANTHER" id="PTHR43433">
    <property type="entry name" value="HYDROLASE, ALPHA/BETA FOLD FAMILY PROTEIN"/>
    <property type="match status" value="1"/>
</dbReference>
<dbReference type="PRINTS" id="PR00111">
    <property type="entry name" value="ABHYDROLASE"/>
</dbReference>
<evidence type="ECO:0000259" key="1">
    <source>
        <dbReference type="Pfam" id="PF00561"/>
    </source>
</evidence>
<dbReference type="PANTHER" id="PTHR43433:SF10">
    <property type="entry name" value="AB HYDROLASE-1 DOMAIN-CONTAINING PROTEIN"/>
    <property type="match status" value="1"/>
</dbReference>
<sequence length="297" mass="30362">MTISATHQIHRPDGRRVAVHDLTPDAPAGAPVVLLCHAAPGSGVFDPDPEATSARGIRLISFDRPGYGGSDPVGDGAFATVDGAADDAAALLETILEPGATAAVAGWSAGGRVALALAARRPDLVSRVAVIGTPAPDEDVQWIPEEHRAGIEALRDAPAAVAHEALGAAFAPVLAALSGDARFGLVGIDEADGPVLAEPGVADRLRAMLDEALVQGGAGLVADIAGYTLRPWGFDPADVKASVLLGYGSADHIGRAHGLWWQRALPDARLDVVDGAGHLVVVPRWESLLAFLCGDAV</sequence>
<accession>A0ABW4ESG1</accession>
<dbReference type="EMBL" id="JBHUCO010000012">
    <property type="protein sequence ID" value="MFD1517882.1"/>
    <property type="molecule type" value="Genomic_DNA"/>
</dbReference>
<name>A0ABW4ESG1_9PSEU</name>
<dbReference type="InterPro" id="IPR050471">
    <property type="entry name" value="AB_hydrolase"/>
</dbReference>
<dbReference type="Gene3D" id="3.40.50.1820">
    <property type="entry name" value="alpha/beta hydrolase"/>
    <property type="match status" value="1"/>
</dbReference>
<comment type="caution">
    <text evidence="2">The sequence shown here is derived from an EMBL/GenBank/DDBJ whole genome shotgun (WGS) entry which is preliminary data.</text>
</comment>
<gene>
    <name evidence="2" type="ORF">ACFSJD_10310</name>
</gene>
<proteinExistence type="predicted"/>
<evidence type="ECO:0000313" key="2">
    <source>
        <dbReference type="EMBL" id="MFD1517882.1"/>
    </source>
</evidence>
<keyword evidence="3" id="KW-1185">Reference proteome</keyword>
<dbReference type="InterPro" id="IPR000073">
    <property type="entry name" value="AB_hydrolase_1"/>
</dbReference>
<feature type="domain" description="AB hydrolase-1" evidence="1">
    <location>
        <begin position="31"/>
        <end position="280"/>
    </location>
</feature>
<dbReference type="InterPro" id="IPR029058">
    <property type="entry name" value="AB_hydrolase_fold"/>
</dbReference>
<protein>
    <submittedName>
        <fullName evidence="2">Alpha/beta fold hydrolase</fullName>
    </submittedName>
</protein>